<sequence>MKERCHELQELQQKHDHFNAHKKLQEVTKQNNRVSQPYKLKTNGSQLITNQQDLEKEWLSYIHGLFNDTRIDPEVLDQSGPPLEILTSKVTRGIERANTQKANESRTRYSAALGVRNHRETARSIIEPNCAYFVLLQTNTQTARKKKDRLTAINITGAGGGLSCSQKEIKKSKKQHWDRICSEIDQDQWELTRHLKKPQANNMPIEIIINTCGELFHTHDDAQWTRREGGEVAQLTMEEITAAGSKINPNSILAEVAKLTIKEHPELIQETFNKLMKDGIFPTQWKEAKRILLPDSNEQSYWPLCLLNTLGKLYEQVIKPHLEKELAAKNDLSAGSSVFKEQNPQIKGIKKHKNKQWCSSDVELIGFANDLAVVATAKEEEVLQRELNTTLDRVAS</sequence>
<comment type="caution">
    <text evidence="1">The sequence shown here is derived from an EMBL/GenBank/DDBJ whole genome shotgun (WGS) entry which is preliminary data.</text>
</comment>
<evidence type="ECO:0000313" key="2">
    <source>
        <dbReference type="Proteomes" id="UP000801492"/>
    </source>
</evidence>
<dbReference type="EMBL" id="VTPC01003052">
    <property type="protein sequence ID" value="KAF2899086.1"/>
    <property type="molecule type" value="Genomic_DNA"/>
</dbReference>
<dbReference type="PANTHER" id="PTHR19446">
    <property type="entry name" value="REVERSE TRANSCRIPTASES"/>
    <property type="match status" value="1"/>
</dbReference>
<accession>A0A8K0GH62</accession>
<reference evidence="1" key="1">
    <citation type="submission" date="2019-08" db="EMBL/GenBank/DDBJ databases">
        <title>The genome of the North American firefly Photinus pyralis.</title>
        <authorList>
            <consortium name="Photinus pyralis genome working group"/>
            <person name="Fallon T.R."/>
            <person name="Sander Lower S.E."/>
            <person name="Weng J.-K."/>
        </authorList>
    </citation>
    <scope>NUCLEOTIDE SEQUENCE</scope>
    <source>
        <strain evidence="1">TRF0915ILg1</strain>
        <tissue evidence="1">Whole body</tissue>
    </source>
</reference>
<dbReference type="Proteomes" id="UP000801492">
    <property type="component" value="Unassembled WGS sequence"/>
</dbReference>
<proteinExistence type="predicted"/>
<organism evidence="1 2">
    <name type="scientific">Ignelater luminosus</name>
    <name type="common">Cucubano</name>
    <name type="synonym">Pyrophorus luminosus</name>
    <dbReference type="NCBI Taxonomy" id="2038154"/>
    <lineage>
        <taxon>Eukaryota</taxon>
        <taxon>Metazoa</taxon>
        <taxon>Ecdysozoa</taxon>
        <taxon>Arthropoda</taxon>
        <taxon>Hexapoda</taxon>
        <taxon>Insecta</taxon>
        <taxon>Pterygota</taxon>
        <taxon>Neoptera</taxon>
        <taxon>Endopterygota</taxon>
        <taxon>Coleoptera</taxon>
        <taxon>Polyphaga</taxon>
        <taxon>Elateriformia</taxon>
        <taxon>Elateroidea</taxon>
        <taxon>Elateridae</taxon>
        <taxon>Agrypninae</taxon>
        <taxon>Pyrophorini</taxon>
        <taxon>Ignelater</taxon>
    </lineage>
</organism>
<evidence type="ECO:0008006" key="3">
    <source>
        <dbReference type="Google" id="ProtNLM"/>
    </source>
</evidence>
<protein>
    <recommendedName>
        <fullName evidence="3">Reverse transcriptase domain-containing protein</fullName>
    </recommendedName>
</protein>
<gene>
    <name evidence="1" type="ORF">ILUMI_07089</name>
</gene>
<evidence type="ECO:0000313" key="1">
    <source>
        <dbReference type="EMBL" id="KAF2899086.1"/>
    </source>
</evidence>
<name>A0A8K0GH62_IGNLU</name>
<dbReference type="OrthoDB" id="6778811at2759"/>
<keyword evidence="2" id="KW-1185">Reference proteome</keyword>
<dbReference type="AlphaFoldDB" id="A0A8K0GH62"/>